<name>A0A0V1MAP4_9BILA</name>
<sequence length="103" mass="12132">MKKNIFSPVYFAELIALFLKIVKLKGLVELSMFADELRHLYRPKIWKICPAHKLSVQLRSLNILEVPHKILADIHRRFRLEVTKGIVMNSKESRFNHETALYS</sequence>
<accession>A0A0V1MAP4</accession>
<evidence type="ECO:0000313" key="1">
    <source>
        <dbReference type="EMBL" id="KRZ68671.1"/>
    </source>
</evidence>
<organism evidence="1 2">
    <name type="scientific">Trichinella papuae</name>
    <dbReference type="NCBI Taxonomy" id="268474"/>
    <lineage>
        <taxon>Eukaryota</taxon>
        <taxon>Metazoa</taxon>
        <taxon>Ecdysozoa</taxon>
        <taxon>Nematoda</taxon>
        <taxon>Enoplea</taxon>
        <taxon>Dorylaimia</taxon>
        <taxon>Trichinellida</taxon>
        <taxon>Trichinellidae</taxon>
        <taxon>Trichinella</taxon>
    </lineage>
</organism>
<keyword evidence="2" id="KW-1185">Reference proteome</keyword>
<comment type="caution">
    <text evidence="1">The sequence shown here is derived from an EMBL/GenBank/DDBJ whole genome shotgun (WGS) entry which is preliminary data.</text>
</comment>
<dbReference type="EMBL" id="JYDO01000158">
    <property type="protein sequence ID" value="KRZ68671.1"/>
    <property type="molecule type" value="Genomic_DNA"/>
</dbReference>
<evidence type="ECO:0000313" key="2">
    <source>
        <dbReference type="Proteomes" id="UP000054843"/>
    </source>
</evidence>
<proteinExistence type="predicted"/>
<gene>
    <name evidence="1" type="ORF">T10_3358</name>
</gene>
<reference evidence="1 2" key="1">
    <citation type="submission" date="2015-01" db="EMBL/GenBank/DDBJ databases">
        <title>Evolution of Trichinella species and genotypes.</title>
        <authorList>
            <person name="Korhonen P.K."/>
            <person name="Edoardo P."/>
            <person name="Giuseppe L.R."/>
            <person name="Gasser R.B."/>
        </authorList>
    </citation>
    <scope>NUCLEOTIDE SEQUENCE [LARGE SCALE GENOMIC DNA]</scope>
    <source>
        <strain evidence="1">ISS1980</strain>
    </source>
</reference>
<dbReference type="AlphaFoldDB" id="A0A0V1MAP4"/>
<protein>
    <submittedName>
        <fullName evidence="1">Uncharacterized protein</fullName>
    </submittedName>
</protein>
<dbReference type="Proteomes" id="UP000054843">
    <property type="component" value="Unassembled WGS sequence"/>
</dbReference>